<accession>A0A9N7UJF6</accession>
<feature type="compositionally biased region" description="Basic and acidic residues" evidence="1">
    <location>
        <begin position="1"/>
        <end position="10"/>
    </location>
</feature>
<name>A0A9N7UJF6_PLEPL</name>
<protein>
    <submittedName>
        <fullName evidence="2">Uncharacterized protein</fullName>
    </submittedName>
</protein>
<sequence>MEKGEQETEGAHGGGSWMEEGQLTQQAAIPPIVSSAPHWLRQDRLAGLPVSRHLILLLNYMDDKGHPTPGPPVSHRSVLTLEMTGVCGVEEKEEKEEEEEELLLSPSPLFLHVSRPNPQR</sequence>
<dbReference type="EMBL" id="CADEAL010001348">
    <property type="protein sequence ID" value="CAB1431572.1"/>
    <property type="molecule type" value="Genomic_DNA"/>
</dbReference>
<gene>
    <name evidence="2" type="ORF">PLEPLA_LOCUS19629</name>
</gene>
<keyword evidence="3" id="KW-1185">Reference proteome</keyword>
<reference evidence="2" key="1">
    <citation type="submission" date="2020-03" db="EMBL/GenBank/DDBJ databases">
        <authorList>
            <person name="Weist P."/>
        </authorList>
    </citation>
    <scope>NUCLEOTIDE SEQUENCE</scope>
</reference>
<dbReference type="Proteomes" id="UP001153269">
    <property type="component" value="Unassembled WGS sequence"/>
</dbReference>
<feature type="region of interest" description="Disordered" evidence="1">
    <location>
        <begin position="1"/>
        <end position="26"/>
    </location>
</feature>
<evidence type="ECO:0000256" key="1">
    <source>
        <dbReference type="SAM" id="MobiDB-lite"/>
    </source>
</evidence>
<evidence type="ECO:0000313" key="3">
    <source>
        <dbReference type="Proteomes" id="UP001153269"/>
    </source>
</evidence>
<comment type="caution">
    <text evidence="2">The sequence shown here is derived from an EMBL/GenBank/DDBJ whole genome shotgun (WGS) entry which is preliminary data.</text>
</comment>
<organism evidence="2 3">
    <name type="scientific">Pleuronectes platessa</name>
    <name type="common">European plaice</name>
    <dbReference type="NCBI Taxonomy" id="8262"/>
    <lineage>
        <taxon>Eukaryota</taxon>
        <taxon>Metazoa</taxon>
        <taxon>Chordata</taxon>
        <taxon>Craniata</taxon>
        <taxon>Vertebrata</taxon>
        <taxon>Euteleostomi</taxon>
        <taxon>Actinopterygii</taxon>
        <taxon>Neopterygii</taxon>
        <taxon>Teleostei</taxon>
        <taxon>Neoteleostei</taxon>
        <taxon>Acanthomorphata</taxon>
        <taxon>Carangaria</taxon>
        <taxon>Pleuronectiformes</taxon>
        <taxon>Pleuronectoidei</taxon>
        <taxon>Pleuronectidae</taxon>
        <taxon>Pleuronectes</taxon>
    </lineage>
</organism>
<feature type="compositionally biased region" description="Acidic residues" evidence="1">
    <location>
        <begin position="91"/>
        <end position="102"/>
    </location>
</feature>
<evidence type="ECO:0000313" key="2">
    <source>
        <dbReference type="EMBL" id="CAB1431572.1"/>
    </source>
</evidence>
<proteinExistence type="predicted"/>
<feature type="region of interest" description="Disordered" evidence="1">
    <location>
        <begin position="90"/>
        <end position="120"/>
    </location>
</feature>
<dbReference type="AlphaFoldDB" id="A0A9N7UJF6"/>